<keyword evidence="4" id="KW-0010">Activator</keyword>
<evidence type="ECO:0000313" key="11">
    <source>
        <dbReference type="ZFIN" id="ZDB-GENE-071024-1"/>
    </source>
</evidence>
<accession>A0A8M9Q7W9</accession>
<dbReference type="FunCoup" id="A0A8M9Q7W9">
    <property type="interactions" value="323"/>
</dbReference>
<sequence>MTSRTFKTPSGAPVRHSEQQQQQQQKMIIDRVSDGFSGLLDRDADLISPVQLWGFPGCSSPTEPLLSPGEPSSDSEHSWSDASVEAEGTRRSRYQGVRVKNTVKELIMRRKHLHTQVQQQQFAVDDECAVLQSRKRTAESVCFSAVKRARATDGYTPMECVSSDCDLLEDLGVFLAPPLSVGSVMESVCADAPPLYMQNTLPAVQNTLPAVQNTLPAVQNTLPAAPPVSFFQWQIQQEDEKLSALSPAELMSRDEDGDTFLHIAVAQGRRALAFVLASRMAELGVLDLKEHNQQSALQVCVAADQHLIAQDLLSLGADPNTFDRWGRSPLHVCAEKGHSATLQAIQRCVQQSGRSLSLEMVNYEGLTPLHTAVLAHNAVLQELSGHVTQDVTLLQKRKKLAECIATLLQMGAALGTQDCKSGRTALHMAAEQVNVELLRLFLDQPDCCSVINTRAFSGNTALHMASALQGRDAQLEAVRLLLRRGADPSARNLENEQPAQLVNEGPLGDQVRRVLKGKSAPLRP</sequence>
<feature type="repeat" description="ANK" evidence="6">
    <location>
        <begin position="421"/>
        <end position="443"/>
    </location>
</feature>
<evidence type="ECO:0000256" key="7">
    <source>
        <dbReference type="SAM" id="MobiDB-lite"/>
    </source>
</evidence>
<protein>
    <submittedName>
        <fullName evidence="10">NF-kappa-B inhibitor zeta isoform X1</fullName>
    </submittedName>
</protein>
<evidence type="ECO:0000313" key="9">
    <source>
        <dbReference type="Proteomes" id="UP000000437"/>
    </source>
</evidence>
<dbReference type="GO" id="GO:0003677">
    <property type="term" value="F:DNA binding"/>
    <property type="evidence" value="ECO:0007669"/>
    <property type="project" value="InterPro"/>
</dbReference>
<evidence type="ECO:0000256" key="6">
    <source>
        <dbReference type="PROSITE-ProRule" id="PRU00023"/>
    </source>
</evidence>
<evidence type="ECO:0000256" key="3">
    <source>
        <dbReference type="ARBA" id="ARBA00023043"/>
    </source>
</evidence>
<dbReference type="SUPFAM" id="SSF48403">
    <property type="entry name" value="Ankyrin repeat"/>
    <property type="match status" value="1"/>
</dbReference>
<evidence type="ECO:0000256" key="1">
    <source>
        <dbReference type="ARBA" id="ARBA00022737"/>
    </source>
</evidence>
<evidence type="ECO:0000256" key="4">
    <source>
        <dbReference type="ARBA" id="ARBA00023159"/>
    </source>
</evidence>
<gene>
    <name evidence="10 11" type="primary">nfkbiz</name>
</gene>
<keyword evidence="5" id="KW-0804">Transcription</keyword>
<dbReference type="GO" id="GO:0010468">
    <property type="term" value="P:regulation of gene expression"/>
    <property type="evidence" value="ECO:0000318"/>
    <property type="project" value="GO_Central"/>
</dbReference>
<feature type="repeat" description="ANK" evidence="6">
    <location>
        <begin position="256"/>
        <end position="288"/>
    </location>
</feature>
<dbReference type="PROSITE" id="PS50297">
    <property type="entry name" value="ANK_REP_REGION"/>
    <property type="match status" value="2"/>
</dbReference>
<evidence type="ECO:0000259" key="8">
    <source>
        <dbReference type="PROSITE" id="PS52003"/>
    </source>
</evidence>
<evidence type="ECO:0000256" key="2">
    <source>
        <dbReference type="ARBA" id="ARBA00023015"/>
    </source>
</evidence>
<dbReference type="AlphaFoldDB" id="A0A8M9Q7W9"/>
<evidence type="ECO:0000313" key="10">
    <source>
        <dbReference type="RefSeq" id="XP_021331586.1"/>
    </source>
</evidence>
<evidence type="ECO:0000256" key="5">
    <source>
        <dbReference type="ARBA" id="ARBA00023163"/>
    </source>
</evidence>
<dbReference type="PANTHER" id="PTHR24124">
    <property type="entry name" value="ANKYRIN REPEAT FAMILY A"/>
    <property type="match status" value="1"/>
</dbReference>
<dbReference type="SMART" id="SM00248">
    <property type="entry name" value="ANK"/>
    <property type="match status" value="6"/>
</dbReference>
<name>A0A8M9Q7W9_DANRE</name>
<dbReference type="PROSITE" id="PS50088">
    <property type="entry name" value="ANK_REPEAT"/>
    <property type="match status" value="3"/>
</dbReference>
<dbReference type="Proteomes" id="UP000000437">
    <property type="component" value="Chromosome 1"/>
</dbReference>
<dbReference type="AGR" id="ZFIN:ZDB-GENE-071024-1"/>
<feature type="region of interest" description="Disordered" evidence="7">
    <location>
        <begin position="61"/>
        <end position="95"/>
    </location>
</feature>
<dbReference type="KEGG" id="dre:100001781"/>
<feature type="region of interest" description="Disordered" evidence="7">
    <location>
        <begin position="1"/>
        <end position="26"/>
    </location>
</feature>
<keyword evidence="2" id="KW-0805">Transcription regulation</keyword>
<keyword evidence="1" id="KW-0677">Repeat</keyword>
<dbReference type="FunFam" id="1.25.40.20:FF:000097">
    <property type="entry name" value="NF-kappa-B inhibitor zeta isoform X1"/>
    <property type="match status" value="1"/>
</dbReference>
<keyword evidence="3 6" id="KW-0040">ANK repeat</keyword>
<dbReference type="InterPro" id="IPR047571">
    <property type="entry name" value="OCA"/>
</dbReference>
<dbReference type="GeneID" id="100001781"/>
<dbReference type="InterPro" id="IPR002110">
    <property type="entry name" value="Ankyrin_rpt"/>
</dbReference>
<keyword evidence="9" id="KW-1185">Reference proteome</keyword>
<dbReference type="Gene3D" id="1.25.40.20">
    <property type="entry name" value="Ankyrin repeat-containing domain"/>
    <property type="match status" value="1"/>
</dbReference>
<dbReference type="GO" id="GO:0005634">
    <property type="term" value="C:nucleus"/>
    <property type="evidence" value="ECO:0000318"/>
    <property type="project" value="GO_Central"/>
</dbReference>
<proteinExistence type="predicted"/>
<dbReference type="PROSITE" id="PS52003">
    <property type="entry name" value="OCA"/>
    <property type="match status" value="1"/>
</dbReference>
<dbReference type="Pfam" id="PF12796">
    <property type="entry name" value="Ank_2"/>
    <property type="match status" value="2"/>
</dbReference>
<dbReference type="RefSeq" id="XP_021331586.1">
    <property type="nucleotide sequence ID" value="XM_021475911.3"/>
</dbReference>
<organism evidence="9 10">
    <name type="scientific">Danio rerio</name>
    <name type="common">Zebrafish</name>
    <name type="synonym">Brachydanio rerio</name>
    <dbReference type="NCBI Taxonomy" id="7955"/>
    <lineage>
        <taxon>Eukaryota</taxon>
        <taxon>Metazoa</taxon>
        <taxon>Chordata</taxon>
        <taxon>Craniata</taxon>
        <taxon>Vertebrata</taxon>
        <taxon>Euteleostomi</taxon>
        <taxon>Actinopterygii</taxon>
        <taxon>Neopterygii</taxon>
        <taxon>Teleostei</taxon>
        <taxon>Ostariophysi</taxon>
        <taxon>Cypriniformes</taxon>
        <taxon>Danionidae</taxon>
        <taxon>Danioninae</taxon>
        <taxon>Danio</taxon>
    </lineage>
</organism>
<dbReference type="InterPro" id="IPR036770">
    <property type="entry name" value="Ankyrin_rpt-contain_sf"/>
</dbReference>
<dbReference type="ZFIN" id="ZDB-GENE-071024-1">
    <property type="gene designation" value="nfkbiz"/>
</dbReference>
<feature type="domain" description="OCA" evidence="8">
    <location>
        <begin position="91"/>
        <end position="113"/>
    </location>
</feature>
<feature type="repeat" description="ANK" evidence="6">
    <location>
        <begin position="457"/>
        <end position="493"/>
    </location>
</feature>
<dbReference type="OrthoDB" id="341259at2759"/>
<reference evidence="10" key="1">
    <citation type="submission" date="2025-08" db="UniProtKB">
        <authorList>
            <consortium name="RefSeq"/>
        </authorList>
    </citation>
    <scope>IDENTIFICATION</scope>
    <source>
        <strain evidence="10">Tuebingen</strain>
        <tissue evidence="10">Fibroblasts and whole tissue</tissue>
    </source>
</reference>
<dbReference type="CTD" id="64332"/>
<dbReference type="GO" id="GO:0070974">
    <property type="term" value="F:POU domain binding"/>
    <property type="evidence" value="ECO:0007669"/>
    <property type="project" value="InterPro"/>
</dbReference>
<dbReference type="PRINTS" id="PR01415">
    <property type="entry name" value="ANKYRIN"/>
</dbReference>
<dbReference type="PANTHER" id="PTHR24124:SF5">
    <property type="entry name" value="NF-KAPPA-B INHIBITOR ZETA"/>
    <property type="match status" value="1"/>
</dbReference>